<dbReference type="InterPro" id="IPR023799">
    <property type="entry name" value="RbfA_dom_sf"/>
</dbReference>
<dbReference type="Pfam" id="PF02033">
    <property type="entry name" value="RBFA"/>
    <property type="match status" value="1"/>
</dbReference>
<sequence>MYYFCIMTESNRQKKIAGVLQEDLANELQTMLRNAGQTGVILSVSKVSVTSDLSIAKVYVSVFPSDKAEGIVKELNVIKPTIKHRIALLVKDQLRKMPDLIFYNDDSLEYIENLEKAVKGEENPLEDPDLLPKRKKS</sequence>
<reference evidence="3 4" key="1">
    <citation type="submission" date="2018-02" db="EMBL/GenBank/DDBJ databases">
        <title>Genomic analysis of the strain RR4-38 isolated from a seawater recirculating aquaculture system.</title>
        <authorList>
            <person name="Kim Y.-S."/>
            <person name="Jang Y.H."/>
            <person name="Kim K.-H."/>
        </authorList>
    </citation>
    <scope>NUCLEOTIDE SEQUENCE [LARGE SCALE GENOMIC DNA]</scope>
    <source>
        <strain evidence="3 4">RR4-38</strain>
    </source>
</reference>
<comment type="subcellular location">
    <subcellularLocation>
        <location evidence="2">Cytoplasm</location>
    </subcellularLocation>
</comment>
<comment type="function">
    <text evidence="2">One of several proteins that assist in the late maturation steps of the functional core of the 30S ribosomal subunit. Associates with free 30S ribosomal subunits (but not with 30S subunits that are part of 70S ribosomes or polysomes). Required for efficient processing of 16S rRNA. May interact with the 5'-terminal helix region of 16S rRNA.</text>
</comment>
<dbReference type="InterPro" id="IPR000238">
    <property type="entry name" value="RbfA"/>
</dbReference>
<dbReference type="KEGG" id="aue:C5O00_05095"/>
<evidence type="ECO:0000313" key="3">
    <source>
        <dbReference type="EMBL" id="AVI50576.1"/>
    </source>
</evidence>
<dbReference type="OrthoDB" id="9811910at2"/>
<proteinExistence type="inferred from homology"/>
<keyword evidence="1 2" id="KW-0690">Ribosome biogenesis</keyword>
<dbReference type="PANTHER" id="PTHR33515:SF1">
    <property type="entry name" value="RIBOSOME-BINDING FACTOR A, CHLOROPLASTIC-RELATED"/>
    <property type="match status" value="1"/>
</dbReference>
<organism evidence="3 4">
    <name type="scientific">Pukyongia salina</name>
    <dbReference type="NCBI Taxonomy" id="2094025"/>
    <lineage>
        <taxon>Bacteria</taxon>
        <taxon>Pseudomonadati</taxon>
        <taxon>Bacteroidota</taxon>
        <taxon>Flavobacteriia</taxon>
        <taxon>Flavobacteriales</taxon>
        <taxon>Flavobacteriaceae</taxon>
        <taxon>Pukyongia</taxon>
    </lineage>
</organism>
<dbReference type="PANTHER" id="PTHR33515">
    <property type="entry name" value="RIBOSOME-BINDING FACTOR A, CHLOROPLASTIC-RELATED"/>
    <property type="match status" value="1"/>
</dbReference>
<gene>
    <name evidence="2 3" type="primary">rbfA</name>
    <name evidence="3" type="ORF">C5O00_05095</name>
</gene>
<keyword evidence="4" id="KW-1185">Reference proteome</keyword>
<evidence type="ECO:0000256" key="1">
    <source>
        <dbReference type="ARBA" id="ARBA00022517"/>
    </source>
</evidence>
<dbReference type="GO" id="GO:0030490">
    <property type="term" value="P:maturation of SSU-rRNA"/>
    <property type="evidence" value="ECO:0007669"/>
    <property type="project" value="UniProtKB-UniRule"/>
</dbReference>
<dbReference type="HAMAP" id="MF_00003">
    <property type="entry name" value="RbfA"/>
    <property type="match status" value="1"/>
</dbReference>
<dbReference type="NCBIfam" id="TIGR00082">
    <property type="entry name" value="rbfA"/>
    <property type="match status" value="1"/>
</dbReference>
<dbReference type="GO" id="GO:0005829">
    <property type="term" value="C:cytosol"/>
    <property type="evidence" value="ECO:0007669"/>
    <property type="project" value="TreeGrafter"/>
</dbReference>
<comment type="subunit">
    <text evidence="2">Monomer. Binds 30S ribosomal subunits, but not 50S ribosomal subunits or 70S ribosomes.</text>
</comment>
<dbReference type="AlphaFoldDB" id="A0A2S0HVD7"/>
<dbReference type="EMBL" id="CP027062">
    <property type="protein sequence ID" value="AVI50576.1"/>
    <property type="molecule type" value="Genomic_DNA"/>
</dbReference>
<dbReference type="Proteomes" id="UP000238442">
    <property type="component" value="Chromosome"/>
</dbReference>
<dbReference type="Gene3D" id="3.30.300.20">
    <property type="match status" value="1"/>
</dbReference>
<comment type="similarity">
    <text evidence="2">Belongs to the RbfA family.</text>
</comment>
<name>A0A2S0HVD7_9FLAO</name>
<protein>
    <recommendedName>
        <fullName evidence="2">Ribosome-binding factor A</fullName>
    </recommendedName>
</protein>
<evidence type="ECO:0000256" key="2">
    <source>
        <dbReference type="HAMAP-Rule" id="MF_00003"/>
    </source>
</evidence>
<dbReference type="GO" id="GO:0043024">
    <property type="term" value="F:ribosomal small subunit binding"/>
    <property type="evidence" value="ECO:0007669"/>
    <property type="project" value="TreeGrafter"/>
</dbReference>
<dbReference type="SUPFAM" id="SSF89919">
    <property type="entry name" value="Ribosome-binding factor A, RbfA"/>
    <property type="match status" value="1"/>
</dbReference>
<keyword evidence="2" id="KW-0963">Cytoplasm</keyword>
<accession>A0A2S0HVD7</accession>
<dbReference type="InterPro" id="IPR015946">
    <property type="entry name" value="KH_dom-like_a/b"/>
</dbReference>
<dbReference type="RefSeq" id="WP_105215514.1">
    <property type="nucleotide sequence ID" value="NZ_CP027062.1"/>
</dbReference>
<evidence type="ECO:0000313" key="4">
    <source>
        <dbReference type="Proteomes" id="UP000238442"/>
    </source>
</evidence>